<dbReference type="AlphaFoldDB" id="A0A2I1I447"/>
<dbReference type="RefSeq" id="WP_101628472.1">
    <property type="nucleotide sequence ID" value="NZ_PKKJ01000010.1"/>
</dbReference>
<evidence type="ECO:0000313" key="2">
    <source>
        <dbReference type="EMBL" id="PKY65902.1"/>
    </source>
</evidence>
<dbReference type="OrthoDB" id="9758957at2"/>
<dbReference type="InterPro" id="IPR030395">
    <property type="entry name" value="GP_PDE_dom"/>
</dbReference>
<name>A0A2I1I447_9ACTO</name>
<dbReference type="Pfam" id="PF03009">
    <property type="entry name" value="GDPD"/>
    <property type="match status" value="1"/>
</dbReference>
<dbReference type="PROSITE" id="PS51704">
    <property type="entry name" value="GP_PDE"/>
    <property type="match status" value="1"/>
</dbReference>
<feature type="domain" description="GP-PDE" evidence="1">
    <location>
        <begin position="4"/>
        <end position="246"/>
    </location>
</feature>
<organism evidence="2 3">
    <name type="scientific">Schaalia turicensis</name>
    <dbReference type="NCBI Taxonomy" id="131111"/>
    <lineage>
        <taxon>Bacteria</taxon>
        <taxon>Bacillati</taxon>
        <taxon>Actinomycetota</taxon>
        <taxon>Actinomycetes</taxon>
        <taxon>Actinomycetales</taxon>
        <taxon>Actinomycetaceae</taxon>
        <taxon>Schaalia</taxon>
    </lineage>
</organism>
<dbReference type="PANTHER" id="PTHR46211:SF1">
    <property type="entry name" value="GLYCEROPHOSPHODIESTER PHOSPHODIESTERASE, CYTOPLASMIC"/>
    <property type="match status" value="1"/>
</dbReference>
<proteinExistence type="predicted"/>
<dbReference type="SUPFAM" id="SSF51695">
    <property type="entry name" value="PLC-like phosphodiesterases"/>
    <property type="match status" value="1"/>
</dbReference>
<evidence type="ECO:0000313" key="3">
    <source>
        <dbReference type="Proteomes" id="UP000234545"/>
    </source>
</evidence>
<sequence>MAFPRIFAHRGASSLAPENTIASFAKAAEVGARWFEFDVDIIGDGSLIVIHDDKLQRTTTGKGGYYNLSFSDIRKLDAGKWFSDTYRFERIPEVADVISFANSTNMGMNLEIKPCCGGTELREKLIENLAVAVDSVANTDHFIVSSFDHEALARFHATRPNIKLGWLFDRENQPGPTWQQGADLLGCTAIHPDVNGLTPEEVKEMRDAGFDVNVWTVNDVDQALELASWGVTGIFTDRPQDFPAEAHVL</sequence>
<reference evidence="2 3" key="1">
    <citation type="submission" date="2017-12" db="EMBL/GenBank/DDBJ databases">
        <title>Phylogenetic diversity of female urinary microbiome.</title>
        <authorList>
            <person name="Thomas-White K."/>
            <person name="Wolfe A.J."/>
        </authorList>
    </citation>
    <scope>NUCLEOTIDE SEQUENCE [LARGE SCALE GENOMIC DNA]</scope>
    <source>
        <strain evidence="2 3">UMB0250</strain>
    </source>
</reference>
<comment type="caution">
    <text evidence="2">The sequence shown here is derived from an EMBL/GenBank/DDBJ whole genome shotgun (WGS) entry which is preliminary data.</text>
</comment>
<dbReference type="GO" id="GO:0006629">
    <property type="term" value="P:lipid metabolic process"/>
    <property type="evidence" value="ECO:0007669"/>
    <property type="project" value="InterPro"/>
</dbReference>
<evidence type="ECO:0000259" key="1">
    <source>
        <dbReference type="PROSITE" id="PS51704"/>
    </source>
</evidence>
<dbReference type="CDD" id="cd08562">
    <property type="entry name" value="GDPD_EcUgpQ_like"/>
    <property type="match status" value="1"/>
</dbReference>
<dbReference type="Gene3D" id="3.20.20.190">
    <property type="entry name" value="Phosphatidylinositol (PI) phosphodiesterase"/>
    <property type="match status" value="1"/>
</dbReference>
<accession>A0A2I1I447</accession>
<dbReference type="InterPro" id="IPR017946">
    <property type="entry name" value="PLC-like_Pdiesterase_TIM-brl"/>
</dbReference>
<dbReference type="EMBL" id="PKKJ01000010">
    <property type="protein sequence ID" value="PKY65902.1"/>
    <property type="molecule type" value="Genomic_DNA"/>
</dbReference>
<dbReference type="GO" id="GO:0008081">
    <property type="term" value="F:phosphoric diester hydrolase activity"/>
    <property type="evidence" value="ECO:0007669"/>
    <property type="project" value="InterPro"/>
</dbReference>
<protein>
    <submittedName>
        <fullName evidence="2">Glycerophosphoryl diester phosphodiesterase</fullName>
    </submittedName>
</protein>
<dbReference type="Proteomes" id="UP000234545">
    <property type="component" value="Unassembled WGS sequence"/>
</dbReference>
<dbReference type="PANTHER" id="PTHR46211">
    <property type="entry name" value="GLYCEROPHOSPHORYL DIESTER PHOSPHODIESTERASE"/>
    <property type="match status" value="1"/>
</dbReference>
<gene>
    <name evidence="2" type="ORF">CYJ25_07095</name>
</gene>